<dbReference type="RefSeq" id="XP_016261548.1">
    <property type="nucleotide sequence ID" value="XM_016408068.1"/>
</dbReference>
<accession>A0A0D2BV44</accession>
<keyword evidence="3" id="KW-1185">Reference proteome</keyword>
<dbReference type="InterPro" id="IPR032675">
    <property type="entry name" value="LRR_dom_sf"/>
</dbReference>
<dbReference type="EMBL" id="KN847337">
    <property type="protein sequence ID" value="KIW41332.1"/>
    <property type="molecule type" value="Genomic_DNA"/>
</dbReference>
<protein>
    <recommendedName>
        <fullName evidence="1">F-box domain-containing protein</fullName>
    </recommendedName>
</protein>
<gene>
    <name evidence="2" type="ORF">PV06_06900</name>
</gene>
<reference evidence="2 3" key="1">
    <citation type="submission" date="2015-01" db="EMBL/GenBank/DDBJ databases">
        <title>The Genome Sequence of Exophiala oligosperma CBS72588.</title>
        <authorList>
            <consortium name="The Broad Institute Genomics Platform"/>
            <person name="Cuomo C."/>
            <person name="de Hoog S."/>
            <person name="Gorbushina A."/>
            <person name="Stielow B."/>
            <person name="Teixiera M."/>
            <person name="Abouelleil A."/>
            <person name="Chapman S.B."/>
            <person name="Priest M."/>
            <person name="Young S.K."/>
            <person name="Wortman J."/>
            <person name="Nusbaum C."/>
            <person name="Birren B."/>
        </authorList>
    </citation>
    <scope>NUCLEOTIDE SEQUENCE [LARGE SCALE GENOMIC DNA]</scope>
    <source>
        <strain evidence="2 3">CBS 72588</strain>
    </source>
</reference>
<dbReference type="Proteomes" id="UP000053342">
    <property type="component" value="Unassembled WGS sequence"/>
</dbReference>
<dbReference type="Gene3D" id="1.20.1280.50">
    <property type="match status" value="1"/>
</dbReference>
<dbReference type="InterPro" id="IPR036047">
    <property type="entry name" value="F-box-like_dom_sf"/>
</dbReference>
<sequence length="450" mass="50231">MADTSSHASFSSLPSEILHQILNHLTIASILRFGRTSKKHHSASALALQELELAVLPKRVHGVLAFLHSADVNDPSYASGFEGQDSLGRNQIIITSHIPIPVMRHNRHEIRGPTPAQYRDELIQLQNALAYSALVSSALVNLQSLTLHMYDLVSAPLTDLLATRFLKLRHLHLNFKHHYLHDTCLPAGYWEYSVLLRGHPAWNALAGLGQRHESKLKLHKLESLSLERAGITDAQLKKWIVQNPGLRDLKLVNCLGANSLFVQWLGEYYSDDADRSPRPTTKLKHLAIEECSYLSFGTAEAYSWLDPLLVPSVGAQNAKDTLNNDSDSSCAAAPPLKTFSLRKCPSISTFALLEYLNEKRPPLDRIGLPNGRVLVRDTVSRPSEYPPLESWPASMTLNTIKTTIDTMEPYSSTGPMFSYFRESLSEYKEVGGHCYEGPIHIEHIEPDPTL</sequence>
<dbReference type="AlphaFoldDB" id="A0A0D2BV44"/>
<dbReference type="Gene3D" id="3.80.10.10">
    <property type="entry name" value="Ribonuclease Inhibitor"/>
    <property type="match status" value="1"/>
</dbReference>
<dbReference type="OrthoDB" id="5425556at2759"/>
<feature type="domain" description="F-box" evidence="1">
    <location>
        <begin position="7"/>
        <end position="39"/>
    </location>
</feature>
<evidence type="ECO:0000313" key="3">
    <source>
        <dbReference type="Proteomes" id="UP000053342"/>
    </source>
</evidence>
<dbReference type="CDD" id="cd09917">
    <property type="entry name" value="F-box_SF"/>
    <property type="match status" value="1"/>
</dbReference>
<dbReference type="SUPFAM" id="SSF52047">
    <property type="entry name" value="RNI-like"/>
    <property type="match status" value="1"/>
</dbReference>
<name>A0A0D2BV44_9EURO</name>
<organism evidence="2 3">
    <name type="scientific">Exophiala oligosperma</name>
    <dbReference type="NCBI Taxonomy" id="215243"/>
    <lineage>
        <taxon>Eukaryota</taxon>
        <taxon>Fungi</taxon>
        <taxon>Dikarya</taxon>
        <taxon>Ascomycota</taxon>
        <taxon>Pezizomycotina</taxon>
        <taxon>Eurotiomycetes</taxon>
        <taxon>Chaetothyriomycetidae</taxon>
        <taxon>Chaetothyriales</taxon>
        <taxon>Herpotrichiellaceae</taxon>
        <taxon>Exophiala</taxon>
    </lineage>
</organism>
<dbReference type="InterPro" id="IPR001810">
    <property type="entry name" value="F-box_dom"/>
</dbReference>
<evidence type="ECO:0000259" key="1">
    <source>
        <dbReference type="PROSITE" id="PS50181"/>
    </source>
</evidence>
<proteinExistence type="predicted"/>
<dbReference type="GeneID" id="27358974"/>
<dbReference type="Pfam" id="PF12937">
    <property type="entry name" value="F-box-like"/>
    <property type="match status" value="1"/>
</dbReference>
<evidence type="ECO:0000313" key="2">
    <source>
        <dbReference type="EMBL" id="KIW41332.1"/>
    </source>
</evidence>
<dbReference type="SUPFAM" id="SSF81383">
    <property type="entry name" value="F-box domain"/>
    <property type="match status" value="1"/>
</dbReference>
<dbReference type="HOGENOM" id="CLU_046433_0_0_1"/>
<dbReference type="PROSITE" id="PS50181">
    <property type="entry name" value="FBOX"/>
    <property type="match status" value="1"/>
</dbReference>
<dbReference type="VEuPathDB" id="FungiDB:PV06_06900"/>